<comment type="caution">
    <text evidence="1">The sequence shown here is derived from an EMBL/GenBank/DDBJ whole genome shotgun (WGS) entry which is preliminary data.</text>
</comment>
<gene>
    <name evidence="1" type="ORF">Hypma_000840</name>
</gene>
<evidence type="ECO:0000313" key="2">
    <source>
        <dbReference type="Proteomes" id="UP000076154"/>
    </source>
</evidence>
<reference evidence="1" key="1">
    <citation type="submission" date="2018-04" db="EMBL/GenBank/DDBJ databases">
        <title>Whole genome sequencing of Hypsizygus marmoreus.</title>
        <authorList>
            <person name="Choi I.-G."/>
            <person name="Min B."/>
            <person name="Kim J.-G."/>
            <person name="Kim S."/>
            <person name="Oh Y.-L."/>
            <person name="Kong W.-S."/>
            <person name="Park H."/>
            <person name="Jeong J."/>
            <person name="Song E.-S."/>
        </authorList>
    </citation>
    <scope>NUCLEOTIDE SEQUENCE [LARGE SCALE GENOMIC DNA]</scope>
    <source>
        <strain evidence="1">51987-8</strain>
    </source>
</reference>
<keyword evidence="2" id="KW-1185">Reference proteome</keyword>
<organism evidence="1 2">
    <name type="scientific">Hypsizygus marmoreus</name>
    <name type="common">White beech mushroom</name>
    <name type="synonym">Agaricus marmoreus</name>
    <dbReference type="NCBI Taxonomy" id="39966"/>
    <lineage>
        <taxon>Eukaryota</taxon>
        <taxon>Fungi</taxon>
        <taxon>Dikarya</taxon>
        <taxon>Basidiomycota</taxon>
        <taxon>Agaricomycotina</taxon>
        <taxon>Agaricomycetes</taxon>
        <taxon>Agaricomycetidae</taxon>
        <taxon>Agaricales</taxon>
        <taxon>Tricholomatineae</taxon>
        <taxon>Lyophyllaceae</taxon>
        <taxon>Hypsizygus</taxon>
    </lineage>
</organism>
<dbReference type="OrthoDB" id="3114524at2759"/>
<sequence length="164" mass="18477">MTGLSQIADITTSMLLHVPQYSRFYKALLFPESCENTVLVSVPADIGLTRALAADELAAEIWIKSDYFKDAHVVNVAQYSLHIEHVPWPDHPNEARSFTIFFSPRSYIGAEVNNCLRGMAGELWYGNVLVVKHNFTGEVVNIETEDIPDIEGIVIKCVREKQLR</sequence>
<proteinExistence type="predicted"/>
<protein>
    <submittedName>
        <fullName evidence="1">Uncharacterized protein</fullName>
    </submittedName>
</protein>
<dbReference type="AlphaFoldDB" id="A0A369J9I4"/>
<dbReference type="EMBL" id="LUEZ02000107">
    <property type="protein sequence ID" value="RDB17860.1"/>
    <property type="molecule type" value="Genomic_DNA"/>
</dbReference>
<evidence type="ECO:0000313" key="1">
    <source>
        <dbReference type="EMBL" id="RDB17860.1"/>
    </source>
</evidence>
<name>A0A369J9I4_HYPMA</name>
<dbReference type="InParanoid" id="A0A369J9I4"/>
<accession>A0A369J9I4</accession>
<dbReference type="Proteomes" id="UP000076154">
    <property type="component" value="Unassembled WGS sequence"/>
</dbReference>